<feature type="transmembrane region" description="Helical" evidence="1">
    <location>
        <begin position="6"/>
        <end position="23"/>
    </location>
</feature>
<dbReference type="RefSeq" id="WP_090735375.1">
    <property type="nucleotide sequence ID" value="NZ_CP177219.1"/>
</dbReference>
<reference evidence="2 3" key="1">
    <citation type="submission" date="2016-10" db="EMBL/GenBank/DDBJ databases">
        <authorList>
            <person name="de Groot N.N."/>
        </authorList>
    </citation>
    <scope>NUCLEOTIDE SEQUENCE [LARGE SCALE GENOMIC DNA]</scope>
    <source>
        <strain evidence="2 3">DSM 17862</strain>
    </source>
</reference>
<name>A0A1I0GH69_9RHOB</name>
<organism evidence="2 3">
    <name type="scientific">Paracoccus homiensis</name>
    <dbReference type="NCBI Taxonomy" id="364199"/>
    <lineage>
        <taxon>Bacteria</taxon>
        <taxon>Pseudomonadati</taxon>
        <taxon>Pseudomonadota</taxon>
        <taxon>Alphaproteobacteria</taxon>
        <taxon>Rhodobacterales</taxon>
        <taxon>Paracoccaceae</taxon>
        <taxon>Paracoccus</taxon>
    </lineage>
</organism>
<dbReference type="AlphaFoldDB" id="A0A1I0GH69"/>
<dbReference type="EMBL" id="FOHO01000008">
    <property type="protein sequence ID" value="SET70486.1"/>
    <property type="molecule type" value="Genomic_DNA"/>
</dbReference>
<dbReference type="Proteomes" id="UP000199180">
    <property type="component" value="Unassembled WGS sequence"/>
</dbReference>
<dbReference type="STRING" id="364199.SAMN04489858_108142"/>
<keyword evidence="1" id="KW-0812">Transmembrane</keyword>
<keyword evidence="3" id="KW-1185">Reference proteome</keyword>
<evidence type="ECO:0000313" key="3">
    <source>
        <dbReference type="Proteomes" id="UP000199180"/>
    </source>
</evidence>
<keyword evidence="1" id="KW-0472">Membrane</keyword>
<feature type="transmembrane region" description="Helical" evidence="1">
    <location>
        <begin position="53"/>
        <end position="69"/>
    </location>
</feature>
<protein>
    <submittedName>
        <fullName evidence="2">NfeD-like C-terminal, partner-binding</fullName>
    </submittedName>
</protein>
<evidence type="ECO:0000256" key="1">
    <source>
        <dbReference type="SAM" id="Phobius"/>
    </source>
</evidence>
<dbReference type="OrthoDB" id="7745385at2"/>
<sequence>MIWLNGWLWIIAALVLAALELVVPGWVFMGLAGAVAVMGVLLLTGIWSAGLPLTLLATAILSGVVWFVLRRAVGIRRSQVRIWDRDIND</sequence>
<gene>
    <name evidence="2" type="ORF">SAMN04489858_108142</name>
</gene>
<accession>A0A1I0GH69</accession>
<proteinExistence type="predicted"/>
<evidence type="ECO:0000313" key="2">
    <source>
        <dbReference type="EMBL" id="SET70486.1"/>
    </source>
</evidence>
<keyword evidence="1" id="KW-1133">Transmembrane helix</keyword>